<keyword evidence="14" id="KW-0732">Signal</keyword>
<feature type="domain" description="Glycosyl hydrolase family 63 C-terminal" evidence="15">
    <location>
        <begin position="321"/>
        <end position="826"/>
    </location>
</feature>
<dbReference type="AlphaFoldDB" id="A0A4P9ZI53"/>
<evidence type="ECO:0000256" key="3">
    <source>
        <dbReference type="ARBA" id="ARBA00022692"/>
    </source>
</evidence>
<dbReference type="Gene3D" id="1.50.10.10">
    <property type="match status" value="1"/>
</dbReference>
<evidence type="ECO:0000256" key="10">
    <source>
        <dbReference type="ARBA" id="ARBA00023295"/>
    </source>
</evidence>
<evidence type="ECO:0000256" key="13">
    <source>
        <dbReference type="RuleBase" id="RU369107"/>
    </source>
</evidence>
<evidence type="ECO:0000256" key="7">
    <source>
        <dbReference type="ARBA" id="ARBA00022989"/>
    </source>
</evidence>
<dbReference type="InterPro" id="IPR031335">
    <property type="entry name" value="Glyco_hydro_63_C"/>
</dbReference>
<dbReference type="PANTHER" id="PTHR10412:SF11">
    <property type="entry name" value="MANNOSYL-OLIGOSACCHARIDE GLUCOSIDASE"/>
    <property type="match status" value="1"/>
</dbReference>
<proteinExistence type="inferred from homology"/>
<keyword evidence="7" id="KW-1133">Transmembrane helix</keyword>
<dbReference type="GO" id="GO:0006487">
    <property type="term" value="P:protein N-linked glycosylation"/>
    <property type="evidence" value="ECO:0007669"/>
    <property type="project" value="UniProtKB-UniRule"/>
</dbReference>
<evidence type="ECO:0000259" key="16">
    <source>
        <dbReference type="Pfam" id="PF16923"/>
    </source>
</evidence>
<dbReference type="Proteomes" id="UP000268321">
    <property type="component" value="Unassembled WGS sequence"/>
</dbReference>
<dbReference type="OrthoDB" id="410058at2759"/>
<evidence type="ECO:0000256" key="2">
    <source>
        <dbReference type="ARBA" id="ARBA00010833"/>
    </source>
</evidence>
<dbReference type="GO" id="GO:0005789">
    <property type="term" value="C:endoplasmic reticulum membrane"/>
    <property type="evidence" value="ECO:0007669"/>
    <property type="project" value="UniProtKB-SubCell"/>
</dbReference>
<dbReference type="Pfam" id="PF03200">
    <property type="entry name" value="Glyco_hydro_63"/>
    <property type="match status" value="1"/>
</dbReference>
<keyword evidence="3" id="KW-0812">Transmembrane</keyword>
<keyword evidence="4 12" id="KW-0378">Hydrolase</keyword>
<dbReference type="SUPFAM" id="SSF48208">
    <property type="entry name" value="Six-hairpin glycosidases"/>
    <property type="match status" value="1"/>
</dbReference>
<name>A0A4P9ZI53_9ASCO</name>
<comment type="subcellular location">
    <subcellularLocation>
        <location evidence="1 12">Endoplasmic reticulum membrane</location>
        <topology evidence="1 12">Single-pass type II membrane protein</topology>
    </subcellularLocation>
</comment>
<feature type="signal peptide" evidence="14">
    <location>
        <begin position="1"/>
        <end position="16"/>
    </location>
</feature>
<evidence type="ECO:0000256" key="1">
    <source>
        <dbReference type="ARBA" id="ARBA00004648"/>
    </source>
</evidence>
<keyword evidence="8" id="KW-0472">Membrane</keyword>
<reference evidence="18" key="1">
    <citation type="journal article" date="2018" name="Nat. Microbiol.">
        <title>Leveraging single-cell genomics to expand the fungal tree of life.</title>
        <authorList>
            <person name="Ahrendt S.R."/>
            <person name="Quandt C.A."/>
            <person name="Ciobanu D."/>
            <person name="Clum A."/>
            <person name="Salamov A."/>
            <person name="Andreopoulos B."/>
            <person name="Cheng J.F."/>
            <person name="Woyke T."/>
            <person name="Pelin A."/>
            <person name="Henrissat B."/>
            <person name="Reynolds N.K."/>
            <person name="Benny G.L."/>
            <person name="Smith M.E."/>
            <person name="James T.Y."/>
            <person name="Grigoriev I.V."/>
        </authorList>
    </citation>
    <scope>NUCLEOTIDE SEQUENCE [LARGE SCALE GENOMIC DNA]</scope>
    <source>
        <strain evidence="18">Baker2002</strain>
    </source>
</reference>
<dbReference type="InterPro" id="IPR012341">
    <property type="entry name" value="6hp_glycosidase-like_sf"/>
</dbReference>
<evidence type="ECO:0000313" key="17">
    <source>
        <dbReference type="EMBL" id="RKP32864.1"/>
    </source>
</evidence>
<accession>A0A4P9ZI53</accession>
<feature type="domain" description="Glycosyl hydrolase family 63 N-terminal" evidence="16">
    <location>
        <begin position="44"/>
        <end position="275"/>
    </location>
</feature>
<evidence type="ECO:0000256" key="6">
    <source>
        <dbReference type="ARBA" id="ARBA00022968"/>
    </source>
</evidence>
<comment type="function">
    <text evidence="12">Cleaves the distal alpha 1,2-linked glucose residue from the Glc(3)Man(9)GlcNAc(2) oligosaccharide precursor.</text>
</comment>
<dbReference type="InterPro" id="IPR004888">
    <property type="entry name" value="Glycoside_hydrolase_63"/>
</dbReference>
<evidence type="ECO:0000256" key="5">
    <source>
        <dbReference type="ARBA" id="ARBA00022824"/>
    </source>
</evidence>
<comment type="pathway">
    <text evidence="13">Glycan metabolism; N-glycan degradation.</text>
</comment>
<dbReference type="GO" id="GO:0009311">
    <property type="term" value="P:oligosaccharide metabolic process"/>
    <property type="evidence" value="ECO:0007669"/>
    <property type="project" value="UniProtKB-UniRule"/>
</dbReference>
<keyword evidence="18" id="KW-1185">Reference proteome</keyword>
<organism evidence="17 18">
    <name type="scientific">Metschnikowia bicuspidata</name>
    <dbReference type="NCBI Taxonomy" id="27322"/>
    <lineage>
        <taxon>Eukaryota</taxon>
        <taxon>Fungi</taxon>
        <taxon>Dikarya</taxon>
        <taxon>Ascomycota</taxon>
        <taxon>Saccharomycotina</taxon>
        <taxon>Pichiomycetes</taxon>
        <taxon>Metschnikowiaceae</taxon>
        <taxon>Metschnikowia</taxon>
    </lineage>
</organism>
<dbReference type="EC" id="3.2.1.106" evidence="11 12"/>
<keyword evidence="6" id="KW-0735">Signal-anchor</keyword>
<evidence type="ECO:0000256" key="4">
    <source>
        <dbReference type="ARBA" id="ARBA00022801"/>
    </source>
</evidence>
<evidence type="ECO:0000256" key="8">
    <source>
        <dbReference type="ARBA" id="ARBA00023136"/>
    </source>
</evidence>
<evidence type="ECO:0000256" key="9">
    <source>
        <dbReference type="ARBA" id="ARBA00023180"/>
    </source>
</evidence>
<dbReference type="PANTHER" id="PTHR10412">
    <property type="entry name" value="MANNOSYL-OLIGOSACCHARIDE GLUCOSIDASE"/>
    <property type="match status" value="1"/>
</dbReference>
<dbReference type="GO" id="GO:0004573">
    <property type="term" value="F:Glc3Man9GlcNAc2 oligosaccharide glucosidase activity"/>
    <property type="evidence" value="ECO:0007669"/>
    <property type="project" value="UniProtKB-UniRule"/>
</dbReference>
<feature type="chain" id="PRO_5020245770" description="Mannosyl-oligosaccharide glucosidase" evidence="14">
    <location>
        <begin position="17"/>
        <end position="832"/>
    </location>
</feature>
<evidence type="ECO:0000313" key="18">
    <source>
        <dbReference type="Proteomes" id="UP000268321"/>
    </source>
</evidence>
<keyword evidence="10 12" id="KW-0326">Glycosidase</keyword>
<comment type="similarity">
    <text evidence="2 12">Belongs to the glycosyl hydrolase 63 family.</text>
</comment>
<evidence type="ECO:0000256" key="11">
    <source>
        <dbReference type="ARBA" id="ARBA00038888"/>
    </source>
</evidence>
<dbReference type="EMBL" id="ML004429">
    <property type="protein sequence ID" value="RKP32864.1"/>
    <property type="molecule type" value="Genomic_DNA"/>
</dbReference>
<dbReference type="Gene3D" id="2.70.98.110">
    <property type="entry name" value="Glycosyl hydrolase family 63, N-terminal domain"/>
    <property type="match status" value="1"/>
</dbReference>
<dbReference type="InterPro" id="IPR038518">
    <property type="entry name" value="Glyco_hydro_63N_sf"/>
</dbReference>
<keyword evidence="5 12" id="KW-0256">Endoplasmic reticulum</keyword>
<comment type="catalytic activity">
    <reaction evidence="12">
        <text>N(4)-(alpha-D-Glc-(1-&gt;2)-alpha-D-Glc-(1-&gt;3)-alpha-D-Glc-(1-&gt;3)-alpha-D-Man-(1-&gt;2)-alpha-D-Man-(1-&gt;2)-alpha-D-Man-(1-&gt;3)-[alpha-D-Man-(1-&gt;2)-alpha-D-Man-(1-&gt;3)-[alpha-D-Man-(1-&gt;2)-alpha-D-Man-(1-&gt;6)]-alpha-D-Man-(1-&gt;6)]-beta-D-Man-(1-&gt;4)-beta-D-GlcNAc-(1-&gt;4)-beta-D-GlcNAc)-L-asparaginyl-[protein] + H2O = N(4)-(alpha-D-Glc-(1-&gt;3)-alpha-D-Glc-(1-&gt;3)-alpha-D-Man-(1-&gt;2)-alpha-D-Man-(1-&gt;2)-alpha-D-Man-(1-&gt;3)-[alpha-D-Man-(1-&gt;2)-alpha-D-Man-(1-&gt;3)-[alpha-D-Man-(1-&gt;2)-alpha-D-Man-(1-&gt;6)]-alpha-D-Man-(1-&gt;6)]-beta-D-Man-(1-&gt;4)-beta-D-GlcNAc-(1-&gt;4)-beta-D-GlcNAc)-L-asparaginyl-[protein] + beta-D-glucose</text>
        <dbReference type="Rhea" id="RHEA:55988"/>
        <dbReference type="Rhea" id="RHEA-COMP:12806"/>
        <dbReference type="Rhea" id="RHEA-COMP:14355"/>
        <dbReference type="ChEBI" id="CHEBI:15377"/>
        <dbReference type="ChEBI" id="CHEBI:15903"/>
        <dbReference type="ChEBI" id="CHEBI:59082"/>
        <dbReference type="ChEBI" id="CHEBI:132537"/>
        <dbReference type="EC" id="3.2.1.106"/>
    </reaction>
</comment>
<keyword evidence="9 13" id="KW-0325">Glycoprotein</keyword>
<dbReference type="InterPro" id="IPR031631">
    <property type="entry name" value="Glyco_hydro_63N"/>
</dbReference>
<evidence type="ECO:0000256" key="12">
    <source>
        <dbReference type="RuleBase" id="RU368089"/>
    </source>
</evidence>
<evidence type="ECO:0000259" key="15">
    <source>
        <dbReference type="Pfam" id="PF03200"/>
    </source>
</evidence>
<protein>
    <recommendedName>
        <fullName evidence="11 12">Mannosyl-oligosaccharide glucosidase</fullName>
        <ecNumber evidence="11 12">3.2.1.106</ecNumber>
    </recommendedName>
    <alternativeName>
        <fullName evidence="13">Glucosidase I</fullName>
    </alternativeName>
</protein>
<sequence>MLSFILLLFILSQCSQFQFDIDDTPEISALNDTLSPYEKLSRDSLFWGPYRSGLYLGIRPRHPLSLTLGLLWFNADGHEGLQRVRHEFEQHHNVGKANWVQFDPRFGGRQEIVDNDCHINVIIDFVKSENGLNWGVKIKAVPHKGYENVITSFLWYSGLEGESATARGVTVSGFLKLDNEHNFDGYKDTLSFSGFSQELGLFEIKISDGGKGTKNKRPAPLPFLPECFNPRLTHHLSLRVADGNAWRGKDIFMTLLEDSINDLMANYTDVLPQVPPYAGFIMRDMNHYEGNMHLIQKTYKGACEFDITYNVVDSDSHQTITFENIDSHIKRVSADFERKFKSHLHLPSATKKEQKLAKELLSGLLGGLSYFHGDHLVDRVTPLDDSELPTNINGDVHLPKLTGSTEGPYELYCLVPSRPFFPRGFYWDEGFHLLPLLKYDTDLAFEIFRSWFSLIDDKGWVAREQILGDEARARVPEEFIVQSDSIVNPPTLMLAFTQLLEAAQKTQSSATVHGYGSEKPIDLDSDLGINFENLGLIIIHHPDLLVSYTKEIYPKLKLHFDSFRASQQGEVDDFERGPNREIYRWRGRTTSHSLASGLDDYPRALPIDIAELNVDLLCWVGVMTRSMKKIAEILGLQADVEAYTTIENDIVESIDKMHWSEEDHTYCDATVDDGDEKMFACYKGYISLFPFLTKFIPAGQVDRLGYIVDLLADPGELASNFGIRSLSKSSEFYRTGENYWRSPIWININYLVLESLTDYHARVEDADLKRKMEDVYAKLRKQLIGNVRRQWQKTGFVWEQYDDKTGEAKGAKNFLGWSSLVMLMIEMPEKLA</sequence>
<dbReference type="Pfam" id="PF16923">
    <property type="entry name" value="Glyco_hydro_63N"/>
    <property type="match status" value="1"/>
</dbReference>
<evidence type="ECO:0000256" key="14">
    <source>
        <dbReference type="SAM" id="SignalP"/>
    </source>
</evidence>
<gene>
    <name evidence="17" type="ORF">METBISCDRAFT_29399</name>
</gene>
<dbReference type="InterPro" id="IPR008928">
    <property type="entry name" value="6-hairpin_glycosidase_sf"/>
</dbReference>